<evidence type="ECO:0000256" key="7">
    <source>
        <dbReference type="PROSITE-ProRule" id="PRU10141"/>
    </source>
</evidence>
<evidence type="ECO:0000313" key="12">
    <source>
        <dbReference type="Proteomes" id="UP000241769"/>
    </source>
</evidence>
<dbReference type="InterPro" id="IPR008266">
    <property type="entry name" value="Tyr_kinase_AS"/>
</dbReference>
<gene>
    <name evidence="11" type="ORF">PROFUN_04697</name>
</gene>
<dbReference type="PANTHER" id="PTHR24416">
    <property type="entry name" value="TYROSINE-PROTEIN KINASE RECEPTOR"/>
    <property type="match status" value="1"/>
</dbReference>
<dbReference type="GO" id="GO:0007169">
    <property type="term" value="P:cell surface receptor protein tyrosine kinase signaling pathway"/>
    <property type="evidence" value="ECO:0007669"/>
    <property type="project" value="TreeGrafter"/>
</dbReference>
<feature type="transmembrane region" description="Helical" evidence="9">
    <location>
        <begin position="408"/>
        <end position="430"/>
    </location>
</feature>
<dbReference type="InterPro" id="IPR011009">
    <property type="entry name" value="Kinase-like_dom_sf"/>
</dbReference>
<dbReference type="Gene3D" id="6.10.340.10">
    <property type="match status" value="1"/>
</dbReference>
<dbReference type="PROSITE" id="PS50011">
    <property type="entry name" value="PROTEIN_KINASE_DOM"/>
    <property type="match status" value="1"/>
</dbReference>
<dbReference type="FunFam" id="3.30.200.20:FF:000180">
    <property type="entry name" value="serine/threonine-protein kinase STY46-like"/>
    <property type="match status" value="1"/>
</dbReference>
<keyword evidence="12" id="KW-1185">Reference proteome</keyword>
<keyword evidence="5 7" id="KW-0067">ATP-binding</keyword>
<keyword evidence="2" id="KW-0808">Transferase</keyword>
<feature type="region of interest" description="Disordered" evidence="8">
    <location>
        <begin position="24"/>
        <end position="57"/>
    </location>
</feature>
<dbReference type="GO" id="GO:0005886">
    <property type="term" value="C:plasma membrane"/>
    <property type="evidence" value="ECO:0007669"/>
    <property type="project" value="TreeGrafter"/>
</dbReference>
<keyword evidence="9" id="KW-0812">Transmembrane</keyword>
<dbReference type="SUPFAM" id="SSF56112">
    <property type="entry name" value="Protein kinase-like (PK-like)"/>
    <property type="match status" value="1"/>
</dbReference>
<evidence type="ECO:0000256" key="4">
    <source>
        <dbReference type="ARBA" id="ARBA00022777"/>
    </source>
</evidence>
<evidence type="ECO:0000256" key="9">
    <source>
        <dbReference type="SAM" id="Phobius"/>
    </source>
</evidence>
<dbReference type="GO" id="GO:0043235">
    <property type="term" value="C:receptor complex"/>
    <property type="evidence" value="ECO:0007669"/>
    <property type="project" value="TreeGrafter"/>
</dbReference>
<dbReference type="AlphaFoldDB" id="A0A2P6NFV4"/>
<evidence type="ECO:0000256" key="1">
    <source>
        <dbReference type="ARBA" id="ARBA00004167"/>
    </source>
</evidence>
<dbReference type="PROSITE" id="PS00109">
    <property type="entry name" value="PROTEIN_KINASE_TYR"/>
    <property type="match status" value="1"/>
</dbReference>
<keyword evidence="9" id="KW-1133">Transmembrane helix</keyword>
<dbReference type="STRING" id="1890364.A0A2P6NFV4"/>
<sequence length="776" mass="86004">MHDLNLHVPEEYKSTQYAPVTMSVRTSPSQPASYPPLSPVTRTTSQRSFKQQPAQTKQNKREVLDKILSIPVIFVVVVLLFVVAIAGICISLSITSQNSIVYDSVTNLQDEISRRFSGVLNGSTTSISATANSIGTFVDSLIVVPPNDTEIMLYTYPVVMQYLISQAIYNSDASGMGLWYNHGKTFGAGHRFDGTTIWESFPINGTFTTLMTLLPPNNSFAHVISPDPNPVSVLHEGLPPMPVCGQGYWLPILLPHQTGDYLDAATVFLLDSCFSNQTLRRRVYMLVGYQRVIDAMIEICEEIPGKIFITDPQGNIVGSSSGVAPFILGPKGPIQVKAENCSDATINEAYKLYRTDPKTSQTSRNIRGVNYFMVASPFVSGNGINWTIIHLVESDPFEGPITAYTRRSVIICAVVAGLAILIAVGLSFVITRPIARLTRHLQRVARMEFYEGKDPSTPILYEAKNLFVSFLALRSSVQAFTKFIPSTLIKTRIDYNELNSLKEIGSGAFGVVYKGEWRGRDVAVKMIKGEFMDDKSLRDFLGEVSILQGLETHPNLVLFLAATFPPQPLTMVTEFCGGGSLYNYVREYQVSTSKKLSLLRDIGESQPSSNQLTRIVHRDLALRNILLGSDLTAKVCDFGMSRTTQEESGGKTQSTTGPLKWMSPESIRFREYSVKSDVWSFGVTIWELMEVSDPYPSLTAIETAYQVVHNDLRLQVPTSAPAWVQNMMKGCWETDPEARPTMNDICNIVHNPDINSLAEVDKEKEPSVMVVTVEEV</sequence>
<evidence type="ECO:0000256" key="3">
    <source>
        <dbReference type="ARBA" id="ARBA00022741"/>
    </source>
</evidence>
<dbReference type="Pfam" id="PF07714">
    <property type="entry name" value="PK_Tyr_Ser-Thr"/>
    <property type="match status" value="1"/>
</dbReference>
<proteinExistence type="predicted"/>
<name>A0A2P6NFV4_9EUKA</name>
<accession>A0A2P6NFV4</accession>
<feature type="compositionally biased region" description="Polar residues" evidence="8">
    <location>
        <begin position="40"/>
        <end position="57"/>
    </location>
</feature>
<dbReference type="Proteomes" id="UP000241769">
    <property type="component" value="Unassembled WGS sequence"/>
</dbReference>
<dbReference type="GO" id="GO:0004714">
    <property type="term" value="F:transmembrane receptor protein tyrosine kinase activity"/>
    <property type="evidence" value="ECO:0007669"/>
    <property type="project" value="UniProtKB-EC"/>
</dbReference>
<dbReference type="InterPro" id="IPR001245">
    <property type="entry name" value="Ser-Thr/Tyr_kinase_cat_dom"/>
</dbReference>
<dbReference type="Gene3D" id="1.10.510.10">
    <property type="entry name" value="Transferase(Phosphotransferase) domain 1"/>
    <property type="match status" value="1"/>
</dbReference>
<comment type="caution">
    <text evidence="11">The sequence shown here is derived from an EMBL/GenBank/DDBJ whole genome shotgun (WGS) entry which is preliminary data.</text>
</comment>
<evidence type="ECO:0000256" key="6">
    <source>
        <dbReference type="ARBA" id="ARBA00051243"/>
    </source>
</evidence>
<comment type="catalytic activity">
    <reaction evidence="6">
        <text>L-tyrosyl-[protein] + ATP = O-phospho-L-tyrosyl-[protein] + ADP + H(+)</text>
        <dbReference type="Rhea" id="RHEA:10596"/>
        <dbReference type="Rhea" id="RHEA-COMP:10136"/>
        <dbReference type="Rhea" id="RHEA-COMP:20101"/>
        <dbReference type="ChEBI" id="CHEBI:15378"/>
        <dbReference type="ChEBI" id="CHEBI:30616"/>
        <dbReference type="ChEBI" id="CHEBI:46858"/>
        <dbReference type="ChEBI" id="CHEBI:61978"/>
        <dbReference type="ChEBI" id="CHEBI:456216"/>
        <dbReference type="EC" id="2.7.10.1"/>
    </reaction>
</comment>
<dbReference type="PRINTS" id="PR00109">
    <property type="entry name" value="TYRKINASE"/>
</dbReference>
<evidence type="ECO:0000256" key="8">
    <source>
        <dbReference type="SAM" id="MobiDB-lite"/>
    </source>
</evidence>
<evidence type="ECO:0000256" key="5">
    <source>
        <dbReference type="ARBA" id="ARBA00022840"/>
    </source>
</evidence>
<dbReference type="PROSITE" id="PS00107">
    <property type="entry name" value="PROTEIN_KINASE_ATP"/>
    <property type="match status" value="1"/>
</dbReference>
<evidence type="ECO:0000256" key="2">
    <source>
        <dbReference type="ARBA" id="ARBA00022679"/>
    </source>
</evidence>
<feature type="transmembrane region" description="Helical" evidence="9">
    <location>
        <begin position="67"/>
        <end position="94"/>
    </location>
</feature>
<organism evidence="11 12">
    <name type="scientific">Planoprotostelium fungivorum</name>
    <dbReference type="NCBI Taxonomy" id="1890364"/>
    <lineage>
        <taxon>Eukaryota</taxon>
        <taxon>Amoebozoa</taxon>
        <taxon>Evosea</taxon>
        <taxon>Variosea</taxon>
        <taxon>Cavosteliida</taxon>
        <taxon>Cavosteliaceae</taxon>
        <taxon>Planoprotostelium</taxon>
    </lineage>
</organism>
<feature type="domain" description="Protein kinase" evidence="10">
    <location>
        <begin position="498"/>
        <end position="754"/>
    </location>
</feature>
<dbReference type="SMART" id="SM00219">
    <property type="entry name" value="TyrKc"/>
    <property type="match status" value="1"/>
</dbReference>
<dbReference type="InterPro" id="IPR000719">
    <property type="entry name" value="Prot_kinase_dom"/>
</dbReference>
<dbReference type="Gene3D" id="3.30.200.20">
    <property type="entry name" value="Phosphorylase Kinase, domain 1"/>
    <property type="match status" value="1"/>
</dbReference>
<dbReference type="InParanoid" id="A0A2P6NFV4"/>
<comment type="subcellular location">
    <subcellularLocation>
        <location evidence="1">Membrane</location>
        <topology evidence="1">Single-pass membrane protein</topology>
    </subcellularLocation>
</comment>
<dbReference type="OrthoDB" id="1668230at2759"/>
<dbReference type="InterPro" id="IPR020635">
    <property type="entry name" value="Tyr_kinase_cat_dom"/>
</dbReference>
<dbReference type="EMBL" id="MDYQ01000094">
    <property type="protein sequence ID" value="PRP82834.1"/>
    <property type="molecule type" value="Genomic_DNA"/>
</dbReference>
<reference evidence="11 12" key="1">
    <citation type="journal article" date="2018" name="Genome Biol. Evol.">
        <title>Multiple Roots of Fruiting Body Formation in Amoebozoa.</title>
        <authorList>
            <person name="Hillmann F."/>
            <person name="Forbes G."/>
            <person name="Novohradska S."/>
            <person name="Ferling I."/>
            <person name="Riege K."/>
            <person name="Groth M."/>
            <person name="Westermann M."/>
            <person name="Marz M."/>
            <person name="Spaller T."/>
            <person name="Winckler T."/>
            <person name="Schaap P."/>
            <person name="Glockner G."/>
        </authorList>
    </citation>
    <scope>NUCLEOTIDE SEQUENCE [LARGE SCALE GENOMIC DNA]</scope>
    <source>
        <strain evidence="11 12">Jena</strain>
    </source>
</reference>
<dbReference type="InterPro" id="IPR050122">
    <property type="entry name" value="RTK"/>
</dbReference>
<dbReference type="PANTHER" id="PTHR24416:SF611">
    <property type="entry name" value="TYROSINE-PROTEIN KINASE TRANSMEMBRANE RECEPTOR ROR"/>
    <property type="match status" value="1"/>
</dbReference>
<feature type="binding site" evidence="7">
    <location>
        <position position="525"/>
    </location>
    <ligand>
        <name>ATP</name>
        <dbReference type="ChEBI" id="CHEBI:30616"/>
    </ligand>
</feature>
<keyword evidence="9" id="KW-0472">Membrane</keyword>
<keyword evidence="3 7" id="KW-0547">Nucleotide-binding</keyword>
<keyword evidence="4" id="KW-0418">Kinase</keyword>
<dbReference type="GO" id="GO:0005524">
    <property type="term" value="F:ATP binding"/>
    <property type="evidence" value="ECO:0007669"/>
    <property type="project" value="UniProtKB-UniRule"/>
</dbReference>
<evidence type="ECO:0000313" key="11">
    <source>
        <dbReference type="EMBL" id="PRP82834.1"/>
    </source>
</evidence>
<dbReference type="InterPro" id="IPR017441">
    <property type="entry name" value="Protein_kinase_ATP_BS"/>
</dbReference>
<protein>
    <recommendedName>
        <fullName evidence="10">Protein kinase domain-containing protein</fullName>
    </recommendedName>
</protein>
<evidence type="ECO:0000259" key="10">
    <source>
        <dbReference type="PROSITE" id="PS50011"/>
    </source>
</evidence>
<dbReference type="CDD" id="cd00192">
    <property type="entry name" value="PTKc"/>
    <property type="match status" value="1"/>
</dbReference>